<accession>A0A7X5ZS20</accession>
<dbReference type="Proteomes" id="UP000545493">
    <property type="component" value="Unassembled WGS sequence"/>
</dbReference>
<sequence>MSSTARHCASRPSEGWTEPMGWLRRVLGERLPEELGTRLAADEHVLAWTRVGTGGYLAVTALGLWVPDGGGQRRIGWDLVSKAVWRGDALTVTEAEVTGQAGRALVLADREPARLVLPRPGRIPHLVRQRVEGSIRSRYRKELPGGGAWFVLRKVPGADGVVLQVRPDPGAEVTALADMAQEAAEKLAGGPQ</sequence>
<organism evidence="1 2">
    <name type="scientific">Saccharomonospora amisosensis</name>
    <dbReference type="NCBI Taxonomy" id="1128677"/>
    <lineage>
        <taxon>Bacteria</taxon>
        <taxon>Bacillati</taxon>
        <taxon>Actinomycetota</taxon>
        <taxon>Actinomycetes</taxon>
        <taxon>Pseudonocardiales</taxon>
        <taxon>Pseudonocardiaceae</taxon>
        <taxon>Saccharomonospora</taxon>
    </lineage>
</organism>
<keyword evidence="2" id="KW-1185">Reference proteome</keyword>
<reference evidence="1 2" key="1">
    <citation type="submission" date="2020-03" db="EMBL/GenBank/DDBJ databases">
        <title>Sequencing the genomes of 1000 actinobacteria strains.</title>
        <authorList>
            <person name="Klenk H.-P."/>
        </authorList>
    </citation>
    <scope>NUCLEOTIDE SEQUENCE [LARGE SCALE GENOMIC DNA]</scope>
    <source>
        <strain evidence="1 2">DSM 45685</strain>
    </source>
</reference>
<gene>
    <name evidence="1" type="ORF">FHU38_003435</name>
</gene>
<evidence type="ECO:0000313" key="2">
    <source>
        <dbReference type="Proteomes" id="UP000545493"/>
    </source>
</evidence>
<comment type="caution">
    <text evidence="1">The sequence shown here is derived from an EMBL/GenBank/DDBJ whole genome shotgun (WGS) entry which is preliminary data.</text>
</comment>
<evidence type="ECO:0000313" key="1">
    <source>
        <dbReference type="EMBL" id="NIJ13091.1"/>
    </source>
</evidence>
<protein>
    <submittedName>
        <fullName evidence="1">Uncharacterized protein</fullName>
    </submittedName>
</protein>
<dbReference type="AlphaFoldDB" id="A0A7X5ZS20"/>
<proteinExistence type="predicted"/>
<dbReference type="EMBL" id="JAAOYM010000001">
    <property type="protein sequence ID" value="NIJ13091.1"/>
    <property type="molecule type" value="Genomic_DNA"/>
</dbReference>
<name>A0A7X5ZS20_9PSEU</name>